<dbReference type="PRINTS" id="PR00258">
    <property type="entry name" value="SPERACTRCPTR"/>
</dbReference>
<dbReference type="EMBL" id="JAIWYP010000004">
    <property type="protein sequence ID" value="KAH3835889.1"/>
    <property type="molecule type" value="Genomic_DNA"/>
</dbReference>
<evidence type="ECO:0000256" key="3">
    <source>
        <dbReference type="PROSITE-ProRule" id="PRU00196"/>
    </source>
</evidence>
<evidence type="ECO:0000259" key="4">
    <source>
        <dbReference type="PROSITE" id="PS50287"/>
    </source>
</evidence>
<dbReference type="SUPFAM" id="SSF56487">
    <property type="entry name" value="SRCR-like"/>
    <property type="match status" value="1"/>
</dbReference>
<accession>A0A9D4QLZ6</accession>
<dbReference type="InterPro" id="IPR036772">
    <property type="entry name" value="SRCR-like_dom_sf"/>
</dbReference>
<dbReference type="FunFam" id="3.10.250.10:FF:000001">
    <property type="entry name" value="Lysyl oxidase 4 isoform X1"/>
    <property type="match status" value="1"/>
</dbReference>
<dbReference type="PANTHER" id="PTHR48071:SF28">
    <property type="entry name" value="SRCR DOMAIN-CONTAINING PROTEIN"/>
    <property type="match status" value="1"/>
</dbReference>
<proteinExistence type="predicted"/>
<keyword evidence="6" id="KW-1185">Reference proteome</keyword>
<dbReference type="GO" id="GO:0016020">
    <property type="term" value="C:membrane"/>
    <property type="evidence" value="ECO:0007669"/>
    <property type="project" value="InterPro"/>
</dbReference>
<dbReference type="Proteomes" id="UP000828390">
    <property type="component" value="Unassembled WGS sequence"/>
</dbReference>
<dbReference type="Gene3D" id="3.10.250.10">
    <property type="entry name" value="SRCR-like domain"/>
    <property type="match status" value="1"/>
</dbReference>
<comment type="caution">
    <text evidence="5">The sequence shown here is derived from an EMBL/GenBank/DDBJ whole genome shotgun (WGS) entry which is preliminary data.</text>
</comment>
<feature type="domain" description="SRCR" evidence="4">
    <location>
        <begin position="10"/>
        <end position="110"/>
    </location>
</feature>
<organism evidence="5 6">
    <name type="scientific">Dreissena polymorpha</name>
    <name type="common">Zebra mussel</name>
    <name type="synonym">Mytilus polymorpha</name>
    <dbReference type="NCBI Taxonomy" id="45954"/>
    <lineage>
        <taxon>Eukaryota</taxon>
        <taxon>Metazoa</taxon>
        <taxon>Spiralia</taxon>
        <taxon>Lophotrochozoa</taxon>
        <taxon>Mollusca</taxon>
        <taxon>Bivalvia</taxon>
        <taxon>Autobranchia</taxon>
        <taxon>Heteroconchia</taxon>
        <taxon>Euheterodonta</taxon>
        <taxon>Imparidentia</taxon>
        <taxon>Neoheterodontei</taxon>
        <taxon>Myida</taxon>
        <taxon>Dreissenoidea</taxon>
        <taxon>Dreissenidae</taxon>
        <taxon>Dreissena</taxon>
    </lineage>
</organism>
<dbReference type="InterPro" id="IPR001190">
    <property type="entry name" value="SRCR"/>
</dbReference>
<name>A0A9D4QLZ6_DREPO</name>
<protein>
    <recommendedName>
        <fullName evidence="4">SRCR domain-containing protein</fullName>
    </recommendedName>
</protein>
<dbReference type="SMART" id="SM00202">
    <property type="entry name" value="SR"/>
    <property type="match status" value="1"/>
</dbReference>
<dbReference type="PANTHER" id="PTHR48071">
    <property type="entry name" value="SRCR DOMAIN-CONTAINING PROTEIN"/>
    <property type="match status" value="1"/>
</dbReference>
<reference evidence="5" key="1">
    <citation type="journal article" date="2019" name="bioRxiv">
        <title>The Genome of the Zebra Mussel, Dreissena polymorpha: A Resource for Invasive Species Research.</title>
        <authorList>
            <person name="McCartney M.A."/>
            <person name="Auch B."/>
            <person name="Kono T."/>
            <person name="Mallez S."/>
            <person name="Zhang Y."/>
            <person name="Obille A."/>
            <person name="Becker A."/>
            <person name="Abrahante J.E."/>
            <person name="Garbe J."/>
            <person name="Badalamenti J.P."/>
            <person name="Herman A."/>
            <person name="Mangelson H."/>
            <person name="Liachko I."/>
            <person name="Sullivan S."/>
            <person name="Sone E.D."/>
            <person name="Koren S."/>
            <person name="Silverstein K.A.T."/>
            <person name="Beckman K.B."/>
            <person name="Gohl D.M."/>
        </authorList>
    </citation>
    <scope>NUCLEOTIDE SEQUENCE</scope>
    <source>
        <strain evidence="5">Duluth1</strain>
        <tissue evidence="5">Whole animal</tissue>
    </source>
</reference>
<evidence type="ECO:0000256" key="2">
    <source>
        <dbReference type="ARBA" id="ARBA00023157"/>
    </source>
</evidence>
<dbReference type="PROSITE" id="PS50287">
    <property type="entry name" value="SRCR_2"/>
    <property type="match status" value="1"/>
</dbReference>
<reference evidence="5" key="2">
    <citation type="submission" date="2020-11" db="EMBL/GenBank/DDBJ databases">
        <authorList>
            <person name="McCartney M.A."/>
            <person name="Auch B."/>
            <person name="Kono T."/>
            <person name="Mallez S."/>
            <person name="Becker A."/>
            <person name="Gohl D.M."/>
            <person name="Silverstein K.A.T."/>
            <person name="Koren S."/>
            <person name="Bechman K.B."/>
            <person name="Herman A."/>
            <person name="Abrahante J.E."/>
            <person name="Garbe J."/>
        </authorList>
    </citation>
    <scope>NUCLEOTIDE SEQUENCE</scope>
    <source>
        <strain evidence="5">Duluth1</strain>
        <tissue evidence="5">Whole animal</tissue>
    </source>
</reference>
<keyword evidence="2 3" id="KW-1015">Disulfide bond</keyword>
<evidence type="ECO:0000256" key="1">
    <source>
        <dbReference type="ARBA" id="ARBA00022729"/>
    </source>
</evidence>
<gene>
    <name evidence="5" type="ORF">DPMN_109257</name>
</gene>
<evidence type="ECO:0000313" key="6">
    <source>
        <dbReference type="Proteomes" id="UP000828390"/>
    </source>
</evidence>
<dbReference type="Pfam" id="PF00530">
    <property type="entry name" value="SRCR"/>
    <property type="match status" value="1"/>
</dbReference>
<evidence type="ECO:0000313" key="5">
    <source>
        <dbReference type="EMBL" id="KAH3835889.1"/>
    </source>
</evidence>
<comment type="caution">
    <text evidence="3">Lacks conserved residue(s) required for the propagation of feature annotation.</text>
</comment>
<keyword evidence="1" id="KW-0732">Signal</keyword>
<sequence>MSKRYPKSNVRLADGGYNWGRVEVFHDGMWGTVCSDNINNNFVDILCSQLGMSTGEIVTLGRFEITKSSDQVWLNRVQCDGAELSIEDCVNDGWGDHSCSHNDDFGVTCNPKGG</sequence>
<feature type="disulfide bond" evidence="3">
    <location>
        <begin position="79"/>
        <end position="89"/>
    </location>
</feature>
<dbReference type="AlphaFoldDB" id="A0A9D4QLZ6"/>